<dbReference type="SMART" id="SM00966">
    <property type="entry name" value="SpoVT_AbrB"/>
    <property type="match status" value="1"/>
</dbReference>
<evidence type="ECO:0000313" key="1">
    <source>
        <dbReference type="EMBL" id="BBE10386.1"/>
    </source>
</evidence>
<evidence type="ECO:0000313" key="2">
    <source>
        <dbReference type="Proteomes" id="UP000282597"/>
    </source>
</evidence>
<dbReference type="SUPFAM" id="SSF89447">
    <property type="entry name" value="AbrB/MazE/MraZ-like"/>
    <property type="match status" value="1"/>
</dbReference>
<dbReference type="GO" id="GO:0003677">
    <property type="term" value="F:DNA binding"/>
    <property type="evidence" value="ECO:0007669"/>
    <property type="project" value="InterPro"/>
</dbReference>
<keyword evidence="2" id="KW-1185">Reference proteome</keyword>
<dbReference type="Pfam" id="PF04014">
    <property type="entry name" value="MazE_antitoxin"/>
    <property type="match status" value="1"/>
</dbReference>
<dbReference type="RefSeq" id="WP_197721979.1">
    <property type="nucleotide sequence ID" value="NZ_AP018150.1"/>
</dbReference>
<gene>
    <name evidence="1" type="ORF">MCB1EB_2225</name>
</gene>
<proteinExistence type="predicted"/>
<protein>
    <submittedName>
        <fullName evidence="1">Growth regulator</fullName>
    </submittedName>
</protein>
<name>A0A2Z6EY72_9BURK</name>
<dbReference type="EMBL" id="AP018150">
    <property type="protein sequence ID" value="BBE10386.1"/>
    <property type="molecule type" value="Genomic_DNA"/>
</dbReference>
<dbReference type="InterPro" id="IPR037914">
    <property type="entry name" value="SpoVT-AbrB_sf"/>
</dbReference>
<dbReference type="InterPro" id="IPR007159">
    <property type="entry name" value="SpoVT-AbrB_dom"/>
</dbReference>
<dbReference type="Proteomes" id="UP000282597">
    <property type="component" value="Chromosome"/>
</dbReference>
<organism evidence="1 2">
    <name type="scientific">Mycoavidus cysteinexigens</name>
    <dbReference type="NCBI Taxonomy" id="1553431"/>
    <lineage>
        <taxon>Bacteria</taxon>
        <taxon>Pseudomonadati</taxon>
        <taxon>Pseudomonadota</taxon>
        <taxon>Betaproteobacteria</taxon>
        <taxon>Burkholderiales</taxon>
        <taxon>Burkholderiaceae</taxon>
        <taxon>Mycoavidus</taxon>
    </lineage>
</organism>
<dbReference type="KEGG" id="mcys:MCB1EB_2225"/>
<dbReference type="AlphaFoldDB" id="A0A2Z6EY72"/>
<accession>A0A2Z6EY72</accession>
<reference evidence="1 2" key="1">
    <citation type="journal article" date="2018" name="Microbes Environ.">
        <title>Comparative Genomic Insights into Endofungal Lifestyles of Two Bacterial Endosymbionts, Mycoavidus cysteinexigens and Burkholderia rhizoxinica.</title>
        <authorList>
            <person name="Sharmin D."/>
            <person name="Guo Y."/>
            <person name="Nishizawa T."/>
            <person name="Ohshima S."/>
            <person name="Sato Y."/>
            <person name="Takashima Y."/>
            <person name="Narisawa K."/>
            <person name="Ohta H."/>
        </authorList>
    </citation>
    <scope>NUCLEOTIDE SEQUENCE [LARGE SCALE GENOMIC DNA]</scope>
    <source>
        <strain evidence="1 2">B1-EB</strain>
    </source>
</reference>
<sequence>MITVNIRKQGGAAVMTIPASVLKMLNVEAGAQLEIDVVQGAFTAKPVTKHLRKRYSLHELLRGVTPEQMVILNEQIEWAREGEPMGRECL</sequence>
<dbReference type="Gene3D" id="2.10.260.10">
    <property type="match status" value="1"/>
</dbReference>